<reference evidence="1 2" key="1">
    <citation type="submission" date="2024-03" db="EMBL/GenBank/DDBJ databases">
        <authorList>
            <consortium name="ELIXIR-Norway"/>
            <consortium name="Elixir Norway"/>
        </authorList>
    </citation>
    <scope>NUCLEOTIDE SEQUENCE [LARGE SCALE GENOMIC DNA]</scope>
</reference>
<accession>A0ABP1A392</accession>
<sequence>MIFSWIDTTSDNYPPPLDANLVASVILMWTRLQPDYASNMWNEALNKRLGTEGLDLPSIMLESEKQGIPFEELLAILERDDWEYSDGYSTCVAFILQMYKEADLFGSLSSSIQVTEFTIRDAYMLNFFEDDALRLPSWCNATDPSVSFCQILGEYQMELPGYNTLIPYAHIDEACSTLPPGLIIADSIMRTCKYELVNLSLTVVHNNCCNA</sequence>
<dbReference type="Proteomes" id="UP001497522">
    <property type="component" value="Chromosome 1"/>
</dbReference>
<name>A0ABP1A392_9BRYO</name>
<dbReference type="PANTHER" id="PTHR31354">
    <property type="entry name" value="OS01G0793500 PROTEIN"/>
    <property type="match status" value="1"/>
</dbReference>
<gene>
    <name evidence="1" type="ORF">CSSPJE1EN2_LOCUS434</name>
</gene>
<protein>
    <submittedName>
        <fullName evidence="1">Uncharacterized protein</fullName>
    </submittedName>
</protein>
<proteinExistence type="predicted"/>
<organism evidence="1 2">
    <name type="scientific">Sphagnum jensenii</name>
    <dbReference type="NCBI Taxonomy" id="128206"/>
    <lineage>
        <taxon>Eukaryota</taxon>
        <taxon>Viridiplantae</taxon>
        <taxon>Streptophyta</taxon>
        <taxon>Embryophyta</taxon>
        <taxon>Bryophyta</taxon>
        <taxon>Sphagnophytina</taxon>
        <taxon>Sphagnopsida</taxon>
        <taxon>Sphagnales</taxon>
        <taxon>Sphagnaceae</taxon>
        <taxon>Sphagnum</taxon>
    </lineage>
</organism>
<dbReference type="EMBL" id="OZ023702">
    <property type="protein sequence ID" value="CAK9857439.1"/>
    <property type="molecule type" value="Genomic_DNA"/>
</dbReference>
<dbReference type="PANTHER" id="PTHR31354:SF2">
    <property type="entry name" value="OS01G0793500 PROTEIN"/>
    <property type="match status" value="1"/>
</dbReference>
<keyword evidence="2" id="KW-1185">Reference proteome</keyword>
<evidence type="ECO:0000313" key="1">
    <source>
        <dbReference type="EMBL" id="CAK9857439.1"/>
    </source>
</evidence>
<evidence type="ECO:0000313" key="2">
    <source>
        <dbReference type="Proteomes" id="UP001497522"/>
    </source>
</evidence>